<evidence type="ECO:0000313" key="1">
    <source>
        <dbReference type="EMBL" id="KLO04215.1"/>
    </source>
</evidence>
<evidence type="ECO:0000313" key="2">
    <source>
        <dbReference type="Proteomes" id="UP000053477"/>
    </source>
</evidence>
<organism evidence="1 2">
    <name type="scientific">Schizopora paradoxa</name>
    <dbReference type="NCBI Taxonomy" id="27342"/>
    <lineage>
        <taxon>Eukaryota</taxon>
        <taxon>Fungi</taxon>
        <taxon>Dikarya</taxon>
        <taxon>Basidiomycota</taxon>
        <taxon>Agaricomycotina</taxon>
        <taxon>Agaricomycetes</taxon>
        <taxon>Hymenochaetales</taxon>
        <taxon>Schizoporaceae</taxon>
        <taxon>Schizopora</taxon>
    </lineage>
</organism>
<name>A0A0H2QX86_9AGAM</name>
<dbReference type="AlphaFoldDB" id="A0A0H2QX86"/>
<dbReference type="EMBL" id="KQ086643">
    <property type="protein sequence ID" value="KLO04215.1"/>
    <property type="molecule type" value="Genomic_DNA"/>
</dbReference>
<sequence>MLGHAKPTIELLSEDLSDGVALTFAGLQQIQEQRNAERNLVKALVKMTFWWNDRERILYFEAAFDASK</sequence>
<dbReference type="Proteomes" id="UP000053477">
    <property type="component" value="Unassembled WGS sequence"/>
</dbReference>
<gene>
    <name evidence="1" type="ORF">SCHPADRAFT_758807</name>
</gene>
<protein>
    <submittedName>
        <fullName evidence="1">Uncharacterized protein</fullName>
    </submittedName>
</protein>
<proteinExistence type="predicted"/>
<keyword evidence="2" id="KW-1185">Reference proteome</keyword>
<dbReference type="InParanoid" id="A0A0H2QX86"/>
<accession>A0A0H2QX86</accession>
<reference evidence="1 2" key="1">
    <citation type="submission" date="2015-04" db="EMBL/GenBank/DDBJ databases">
        <title>Complete genome sequence of Schizopora paradoxa KUC8140, a cosmopolitan wood degrader in East Asia.</title>
        <authorList>
            <consortium name="DOE Joint Genome Institute"/>
            <person name="Min B."/>
            <person name="Park H."/>
            <person name="Jang Y."/>
            <person name="Kim J.-J."/>
            <person name="Kim K.H."/>
            <person name="Pangilinan J."/>
            <person name="Lipzen A."/>
            <person name="Riley R."/>
            <person name="Grigoriev I.V."/>
            <person name="Spatafora J.W."/>
            <person name="Choi I.-G."/>
        </authorList>
    </citation>
    <scope>NUCLEOTIDE SEQUENCE [LARGE SCALE GENOMIC DNA]</scope>
    <source>
        <strain evidence="1 2">KUC8140</strain>
    </source>
</reference>